<dbReference type="InterPro" id="IPR036514">
    <property type="entry name" value="SGNH_hydro_sf"/>
</dbReference>
<name>J3LP10_ORYBR</name>
<keyword evidence="3" id="KW-0378">Hydrolase</keyword>
<feature type="chain" id="PRO_5003772852" description="Esterase" evidence="5">
    <location>
        <begin position="28"/>
        <end position="385"/>
    </location>
</feature>
<keyword evidence="2 5" id="KW-0732">Signal</keyword>
<dbReference type="HOGENOM" id="CLU_015101_2_1_1"/>
<dbReference type="CDD" id="cd01837">
    <property type="entry name" value="SGNH_plant_lipase_like"/>
    <property type="match status" value="1"/>
</dbReference>
<feature type="signal peptide" evidence="5">
    <location>
        <begin position="1"/>
        <end position="27"/>
    </location>
</feature>
<gene>
    <name evidence="6" type="primary">LOC102711142</name>
</gene>
<dbReference type="AlphaFoldDB" id="J3LP10"/>
<comment type="similarity">
    <text evidence="1">Belongs to the 'GDSL' lipolytic enzyme family.</text>
</comment>
<dbReference type="KEGG" id="obr:102711142"/>
<dbReference type="Pfam" id="PF00657">
    <property type="entry name" value="Lipase_GDSL"/>
    <property type="match status" value="1"/>
</dbReference>
<accession>J3LP10</accession>
<dbReference type="Gramene" id="OB03G27860.1">
    <property type="protein sequence ID" value="OB03G27860.1"/>
    <property type="gene ID" value="OB03G27860"/>
</dbReference>
<dbReference type="PANTHER" id="PTHR22835">
    <property type="entry name" value="ZINC FINGER FYVE DOMAIN CONTAINING PROTEIN"/>
    <property type="match status" value="1"/>
</dbReference>
<dbReference type="Proteomes" id="UP000006038">
    <property type="component" value="Chromosome 3"/>
</dbReference>
<dbReference type="GO" id="GO:0016788">
    <property type="term" value="F:hydrolase activity, acting on ester bonds"/>
    <property type="evidence" value="ECO:0007669"/>
    <property type="project" value="InterPro"/>
</dbReference>
<protein>
    <recommendedName>
        <fullName evidence="8">Esterase</fullName>
    </recommendedName>
</protein>
<evidence type="ECO:0000313" key="6">
    <source>
        <dbReference type="EnsemblPlants" id="OB03G27860.1"/>
    </source>
</evidence>
<evidence type="ECO:0008006" key="8">
    <source>
        <dbReference type="Google" id="ProtNLM"/>
    </source>
</evidence>
<dbReference type="RefSeq" id="XP_006651412.3">
    <property type="nucleotide sequence ID" value="XM_006651349.3"/>
</dbReference>
<reference evidence="6" key="1">
    <citation type="journal article" date="2013" name="Nat. Commun.">
        <title>Whole-genome sequencing of Oryza brachyantha reveals mechanisms underlying Oryza genome evolution.</title>
        <authorList>
            <person name="Chen J."/>
            <person name="Huang Q."/>
            <person name="Gao D."/>
            <person name="Wang J."/>
            <person name="Lang Y."/>
            <person name="Liu T."/>
            <person name="Li B."/>
            <person name="Bai Z."/>
            <person name="Luis Goicoechea J."/>
            <person name="Liang C."/>
            <person name="Chen C."/>
            <person name="Zhang W."/>
            <person name="Sun S."/>
            <person name="Liao Y."/>
            <person name="Zhang X."/>
            <person name="Yang L."/>
            <person name="Song C."/>
            <person name="Wang M."/>
            <person name="Shi J."/>
            <person name="Liu G."/>
            <person name="Liu J."/>
            <person name="Zhou H."/>
            <person name="Zhou W."/>
            <person name="Yu Q."/>
            <person name="An N."/>
            <person name="Chen Y."/>
            <person name="Cai Q."/>
            <person name="Wang B."/>
            <person name="Liu B."/>
            <person name="Min J."/>
            <person name="Huang Y."/>
            <person name="Wu H."/>
            <person name="Li Z."/>
            <person name="Zhang Y."/>
            <person name="Yin Y."/>
            <person name="Song W."/>
            <person name="Jiang J."/>
            <person name="Jackson S.A."/>
            <person name="Wing R.A."/>
            <person name="Wang J."/>
            <person name="Chen M."/>
        </authorList>
    </citation>
    <scope>NUCLEOTIDE SEQUENCE [LARGE SCALE GENOMIC DNA]</scope>
    <source>
        <strain evidence="6">cv. IRGC 101232</strain>
    </source>
</reference>
<dbReference type="eggNOG" id="ENOG502QSMM">
    <property type="taxonomic scope" value="Eukaryota"/>
</dbReference>
<dbReference type="OrthoDB" id="1600564at2759"/>
<evidence type="ECO:0000313" key="7">
    <source>
        <dbReference type="Proteomes" id="UP000006038"/>
    </source>
</evidence>
<dbReference type="PANTHER" id="PTHR22835:SF498">
    <property type="entry name" value="GDSL-LIKE LIPASE_ACYLHYDROLASE FAMILY PROTEIN, EXPRESSED"/>
    <property type="match status" value="1"/>
</dbReference>
<evidence type="ECO:0000256" key="3">
    <source>
        <dbReference type="ARBA" id="ARBA00022801"/>
    </source>
</evidence>
<evidence type="ECO:0000256" key="1">
    <source>
        <dbReference type="ARBA" id="ARBA00008668"/>
    </source>
</evidence>
<evidence type="ECO:0000256" key="4">
    <source>
        <dbReference type="ARBA" id="ARBA00023180"/>
    </source>
</evidence>
<dbReference type="EnsemblPlants" id="OB03G27860.1">
    <property type="protein sequence ID" value="OB03G27860.1"/>
    <property type="gene ID" value="OB03G27860"/>
</dbReference>
<dbReference type="InterPro" id="IPR035669">
    <property type="entry name" value="SGNH_plant_lipase-like"/>
</dbReference>
<dbReference type="InterPro" id="IPR001087">
    <property type="entry name" value="GDSL"/>
</dbReference>
<dbReference type="GeneID" id="102711142"/>
<reference evidence="6" key="2">
    <citation type="submission" date="2013-04" db="UniProtKB">
        <authorList>
            <consortium name="EnsemblPlants"/>
        </authorList>
    </citation>
    <scope>IDENTIFICATION</scope>
</reference>
<sequence length="385" mass="42171">MAHYSSVSSAMIRSLILLACAWGAAVASHQPAASGGYCYTSMFSFGDSITDTGNQVSFFPTAPAASPPYGETFFGHPTGRYSDGRLVVDFLAEALRLPYLTAFLRGKTAEDFRRGANFAVSASTALGQEFFRARGLDLTIIPPFSLDVQLEWFKGVLHSLASTNHQQESKDIMARSLFLMGEIGINDYNHHFFQNRSFTAEIKPLVPMVIAKIANATKVLIDLGAKTMLVPGIPPMGCIPRFLNLFPSKNPNDYDKLGCLKWLNNFSQYHNHALNQMLHGIHRDTKVTLIYLDYYEAMLKIIRSPQHNGFTKKSALTACCGVGGPYNAGSLVCNGNATASNLCPDPSRYISWDGLHLTEAAYHVIARGVLDGTYSRPTIPSGCTY</sequence>
<evidence type="ECO:0000256" key="2">
    <source>
        <dbReference type="ARBA" id="ARBA00022729"/>
    </source>
</evidence>
<organism evidence="6">
    <name type="scientific">Oryza brachyantha</name>
    <name type="common">malo sina</name>
    <dbReference type="NCBI Taxonomy" id="4533"/>
    <lineage>
        <taxon>Eukaryota</taxon>
        <taxon>Viridiplantae</taxon>
        <taxon>Streptophyta</taxon>
        <taxon>Embryophyta</taxon>
        <taxon>Tracheophyta</taxon>
        <taxon>Spermatophyta</taxon>
        <taxon>Magnoliopsida</taxon>
        <taxon>Liliopsida</taxon>
        <taxon>Poales</taxon>
        <taxon>Poaceae</taxon>
        <taxon>BOP clade</taxon>
        <taxon>Oryzoideae</taxon>
        <taxon>Oryzeae</taxon>
        <taxon>Oryzinae</taxon>
        <taxon>Oryza</taxon>
    </lineage>
</organism>
<dbReference type="Gene3D" id="3.40.50.1110">
    <property type="entry name" value="SGNH hydrolase"/>
    <property type="match status" value="1"/>
</dbReference>
<dbReference type="SUPFAM" id="SSF52266">
    <property type="entry name" value="SGNH hydrolase"/>
    <property type="match status" value="1"/>
</dbReference>
<dbReference type="OMA" id="SHYHNRA"/>
<evidence type="ECO:0000256" key="5">
    <source>
        <dbReference type="SAM" id="SignalP"/>
    </source>
</evidence>
<keyword evidence="4" id="KW-0325">Glycoprotein</keyword>
<proteinExistence type="inferred from homology"/>
<keyword evidence="7" id="KW-1185">Reference proteome</keyword>